<evidence type="ECO:0000256" key="5">
    <source>
        <dbReference type="ARBA" id="ARBA00022839"/>
    </source>
</evidence>
<evidence type="ECO:0000259" key="7">
    <source>
        <dbReference type="Pfam" id="PF02272"/>
    </source>
</evidence>
<keyword evidence="4" id="KW-0378">Hydrolase</keyword>
<organism evidence="9 10">
    <name type="scientific">Pseudomonas nitroreducens</name>
    <dbReference type="NCBI Taxonomy" id="46680"/>
    <lineage>
        <taxon>Bacteria</taxon>
        <taxon>Pseudomonadati</taxon>
        <taxon>Pseudomonadota</taxon>
        <taxon>Gammaproteobacteria</taxon>
        <taxon>Pseudomonadales</taxon>
        <taxon>Pseudomonadaceae</taxon>
        <taxon>Pseudomonas</taxon>
    </lineage>
</organism>
<sequence>GDLPPLLTRLYAARGVQSAAELDKGLARLIPYQQLKGVDAAVELLVDALEKGQRILYVGDFDADGATASSVGVLALRMLGAAWVDYLVPNRFEYGYGLTPEIVAVALEKRPELLVTVDNGISSIDGVAAAKAAGLRVLVTDHHLPGPELPAADAIVNPNQPGCDFPSKAMAGVGVIFYVMLALRARLRERGWFAARGIAEPNLAELLDLVSLGSVADVVPLDANNRILVHQGLARIRAGRARPGLRALLEVAGRDCRRITSTDLGFILGPRLNAAGRLDDMSLGIELLLCEDESVARDMAVQLDQLNQDRKAIEQGMQREALAQLKELPVEEMPFGLCLFDPEWHQGVIGILASRLKERYHRPTIAFADAGDGTLKGSARSVPGFHIRDALDAVAARHPGLISKFGGHAMAAGLSLPQENFGAFAAAFDAEVRRQLDEEDLTGRLLSDGQLGAEEFHLELARALRQAGPWGQHFPEPLFHGIFQVVQQRVVGERHLKLVLKTECGSLQLDAIAFNIDREIWPNPTVRWAEVAYKLDVNEFRGNETVQLMVAHIAPR</sequence>
<dbReference type="SUPFAM" id="SSF64182">
    <property type="entry name" value="DHH phosphoesterases"/>
    <property type="match status" value="1"/>
</dbReference>
<evidence type="ECO:0000256" key="1">
    <source>
        <dbReference type="ARBA" id="ARBA00005915"/>
    </source>
</evidence>
<dbReference type="InterPro" id="IPR001667">
    <property type="entry name" value="DDH_dom"/>
</dbReference>
<dbReference type="NCBIfam" id="TIGR00644">
    <property type="entry name" value="recJ"/>
    <property type="match status" value="1"/>
</dbReference>
<dbReference type="GO" id="GO:0004527">
    <property type="term" value="F:exonuclease activity"/>
    <property type="evidence" value="ECO:0007669"/>
    <property type="project" value="UniProtKB-KW"/>
</dbReference>
<proteinExistence type="inferred from homology"/>
<evidence type="ECO:0000256" key="3">
    <source>
        <dbReference type="ARBA" id="ARBA00022722"/>
    </source>
</evidence>
<dbReference type="PANTHER" id="PTHR30255:SF2">
    <property type="entry name" value="SINGLE-STRANDED-DNA-SPECIFIC EXONUCLEASE RECJ"/>
    <property type="match status" value="1"/>
</dbReference>
<dbReference type="InterPro" id="IPR051673">
    <property type="entry name" value="SSDNA_exonuclease_RecJ"/>
</dbReference>
<dbReference type="InterPro" id="IPR041122">
    <property type="entry name" value="RecJ_OB"/>
</dbReference>
<evidence type="ECO:0000259" key="6">
    <source>
        <dbReference type="Pfam" id="PF01368"/>
    </source>
</evidence>
<dbReference type="InterPro" id="IPR038763">
    <property type="entry name" value="DHH_sf"/>
</dbReference>
<gene>
    <name evidence="9" type="primary">recJ</name>
    <name evidence="9" type="ORF">I5I61_31865</name>
</gene>
<evidence type="ECO:0000256" key="4">
    <source>
        <dbReference type="ARBA" id="ARBA00022801"/>
    </source>
</evidence>
<keyword evidence="3" id="KW-0540">Nuclease</keyword>
<keyword evidence="10" id="KW-1185">Reference proteome</keyword>
<feature type="domain" description="DHHA1" evidence="7">
    <location>
        <begin position="340"/>
        <end position="432"/>
    </location>
</feature>
<dbReference type="Gene3D" id="3.10.310.30">
    <property type="match status" value="1"/>
</dbReference>
<protein>
    <recommendedName>
        <fullName evidence="2">Single-stranded-DNA-specific exonuclease RecJ</fullName>
    </recommendedName>
</protein>
<evidence type="ECO:0000259" key="8">
    <source>
        <dbReference type="Pfam" id="PF17768"/>
    </source>
</evidence>
<dbReference type="Pfam" id="PF17768">
    <property type="entry name" value="RecJ_OB"/>
    <property type="match status" value="1"/>
</dbReference>
<feature type="domain" description="RecJ OB" evidence="8">
    <location>
        <begin position="448"/>
        <end position="551"/>
    </location>
</feature>
<keyword evidence="5 9" id="KW-0269">Exonuclease</keyword>
<dbReference type="Pfam" id="PF01368">
    <property type="entry name" value="DHH"/>
    <property type="match status" value="1"/>
</dbReference>
<evidence type="ECO:0000256" key="2">
    <source>
        <dbReference type="ARBA" id="ARBA00019841"/>
    </source>
</evidence>
<comment type="caution">
    <text evidence="9">The sequence shown here is derived from an EMBL/GenBank/DDBJ whole genome shotgun (WGS) entry which is preliminary data.</text>
</comment>
<accession>A0ABS0KXM7</accession>
<reference evidence="9 10" key="1">
    <citation type="submission" date="2020-11" db="EMBL/GenBank/DDBJ databases">
        <title>Enhanced detection system for hospital associated transmission using whole genome sequencing surveillance.</title>
        <authorList>
            <person name="Harrison L.H."/>
            <person name="Van Tyne D."/>
            <person name="Marsh J.W."/>
            <person name="Griffith M.P."/>
            <person name="Snyder D.J."/>
            <person name="Cooper V.S."/>
            <person name="Mustapha M."/>
        </authorList>
    </citation>
    <scope>NUCLEOTIDE SEQUENCE [LARGE SCALE GENOMIC DNA]</scope>
    <source>
        <strain evidence="9 10">PSA00705</strain>
    </source>
</reference>
<dbReference type="Pfam" id="PF02272">
    <property type="entry name" value="DHHA1"/>
    <property type="match status" value="1"/>
</dbReference>
<dbReference type="PANTHER" id="PTHR30255">
    <property type="entry name" value="SINGLE-STRANDED-DNA-SPECIFIC EXONUCLEASE RECJ"/>
    <property type="match status" value="1"/>
</dbReference>
<dbReference type="InterPro" id="IPR003156">
    <property type="entry name" value="DHHA1_dom"/>
</dbReference>
<evidence type="ECO:0000313" key="10">
    <source>
        <dbReference type="Proteomes" id="UP000608450"/>
    </source>
</evidence>
<dbReference type="Proteomes" id="UP000608450">
    <property type="component" value="Unassembled WGS sequence"/>
</dbReference>
<dbReference type="InterPro" id="IPR004610">
    <property type="entry name" value="RecJ"/>
</dbReference>
<dbReference type="Gene3D" id="3.90.1640.30">
    <property type="match status" value="1"/>
</dbReference>
<feature type="non-terminal residue" evidence="9">
    <location>
        <position position="1"/>
    </location>
</feature>
<dbReference type="EMBL" id="JADTFC010000187">
    <property type="protein sequence ID" value="MBG6292070.1"/>
    <property type="molecule type" value="Genomic_DNA"/>
</dbReference>
<dbReference type="RefSeq" id="WP_196913776.1">
    <property type="nucleotide sequence ID" value="NZ_JADTFC010000187.1"/>
</dbReference>
<name>A0ABS0KXM7_PSENT</name>
<comment type="similarity">
    <text evidence="1">Belongs to the RecJ family.</text>
</comment>
<evidence type="ECO:0000313" key="9">
    <source>
        <dbReference type="EMBL" id="MBG6292070.1"/>
    </source>
</evidence>
<feature type="domain" description="DDH" evidence="6">
    <location>
        <begin position="54"/>
        <end position="211"/>
    </location>
</feature>